<keyword evidence="8" id="KW-1185">Reference proteome</keyword>
<evidence type="ECO:0000256" key="2">
    <source>
        <dbReference type="ARBA" id="ARBA00022692"/>
    </source>
</evidence>
<dbReference type="AlphaFoldDB" id="S7UGS5"/>
<dbReference type="SUPFAM" id="SSF144091">
    <property type="entry name" value="Rhomboid-like"/>
    <property type="match status" value="1"/>
</dbReference>
<feature type="transmembrane region" description="Helical" evidence="5">
    <location>
        <begin position="15"/>
        <end position="35"/>
    </location>
</feature>
<feature type="domain" description="Peptidase S54 rhomboid" evidence="6">
    <location>
        <begin position="69"/>
        <end position="221"/>
    </location>
</feature>
<keyword evidence="3 5" id="KW-1133">Transmembrane helix</keyword>
<dbReference type="PANTHER" id="PTHR43731">
    <property type="entry name" value="RHOMBOID PROTEASE"/>
    <property type="match status" value="1"/>
</dbReference>
<keyword evidence="4 5" id="KW-0472">Membrane</keyword>
<evidence type="ECO:0000256" key="1">
    <source>
        <dbReference type="ARBA" id="ARBA00004141"/>
    </source>
</evidence>
<comment type="subcellular location">
    <subcellularLocation>
        <location evidence="1">Membrane</location>
        <topology evidence="1">Multi-pass membrane protein</topology>
    </subcellularLocation>
</comment>
<dbReference type="GO" id="GO:0004252">
    <property type="term" value="F:serine-type endopeptidase activity"/>
    <property type="evidence" value="ECO:0007669"/>
    <property type="project" value="InterPro"/>
</dbReference>
<dbReference type="FunFam" id="1.20.1540.10:FF:000027">
    <property type="entry name" value="Rhomboid family intramembrane serine protease"/>
    <property type="match status" value="1"/>
</dbReference>
<dbReference type="PANTHER" id="PTHR43731:SF26">
    <property type="entry name" value="RHOMBOID-LIKE PROTEIN 10, CHLOROPLASTIC"/>
    <property type="match status" value="1"/>
</dbReference>
<dbReference type="eggNOG" id="COG0705">
    <property type="taxonomic scope" value="Bacteria"/>
</dbReference>
<keyword evidence="2 5" id="KW-0812">Transmembrane</keyword>
<sequence>MIPLRDSIPNVHRPVAVWLLLALNAAAFLFTLHLTPQGMNQLAHLFGVIPARYTHLPLGSVTGSVLWDVAPLLTYMFLHAGFMHFLINMWSLWIFADNVEDVMGPGRFLLFYVLCGLAALATHIVFHPSSTVPVVGASGAVAGVMGAYFVLYPHGRVLTLIPIFIFPWIVEIPAILFLGLWFVLQFVSGLMDATTPGDGSGIAFWAHAGGFAAGMLLIPVFRIRRRCYYCFNRVSRRYERER</sequence>
<dbReference type="PATRIC" id="fig|1121439.3.peg.2405"/>
<dbReference type="STRING" id="1121439.dsat_1032"/>
<evidence type="ECO:0000313" key="8">
    <source>
        <dbReference type="Proteomes" id="UP000014975"/>
    </source>
</evidence>
<accession>S7UGS5</accession>
<dbReference type="InterPro" id="IPR050925">
    <property type="entry name" value="Rhomboid_protease_S54"/>
</dbReference>
<name>S7UGS5_9BACT</name>
<evidence type="ECO:0000256" key="3">
    <source>
        <dbReference type="ARBA" id="ARBA00022989"/>
    </source>
</evidence>
<dbReference type="InterPro" id="IPR035952">
    <property type="entry name" value="Rhomboid-like_sf"/>
</dbReference>
<feature type="transmembrane region" description="Helical" evidence="5">
    <location>
        <begin position="204"/>
        <end position="223"/>
    </location>
</feature>
<evidence type="ECO:0000259" key="6">
    <source>
        <dbReference type="Pfam" id="PF01694"/>
    </source>
</evidence>
<gene>
    <name evidence="7" type="ORF">dsat_1032</name>
</gene>
<organism evidence="7 8">
    <name type="scientific">Alkalidesulfovibrio alkalitolerans DSM 16529</name>
    <dbReference type="NCBI Taxonomy" id="1121439"/>
    <lineage>
        <taxon>Bacteria</taxon>
        <taxon>Pseudomonadati</taxon>
        <taxon>Thermodesulfobacteriota</taxon>
        <taxon>Desulfovibrionia</taxon>
        <taxon>Desulfovibrionales</taxon>
        <taxon>Desulfovibrionaceae</taxon>
        <taxon>Alkalidesulfovibrio</taxon>
    </lineage>
</organism>
<feature type="transmembrane region" description="Helical" evidence="5">
    <location>
        <begin position="73"/>
        <end position="96"/>
    </location>
</feature>
<dbReference type="EMBL" id="ATHI01000029">
    <property type="protein sequence ID" value="EPR31443.1"/>
    <property type="molecule type" value="Genomic_DNA"/>
</dbReference>
<dbReference type="Pfam" id="PF01694">
    <property type="entry name" value="Rhomboid"/>
    <property type="match status" value="1"/>
</dbReference>
<feature type="transmembrane region" description="Helical" evidence="5">
    <location>
        <begin position="132"/>
        <end position="151"/>
    </location>
</feature>
<feature type="transmembrane region" description="Helical" evidence="5">
    <location>
        <begin position="108"/>
        <end position="126"/>
    </location>
</feature>
<dbReference type="RefSeq" id="WP_020887729.1">
    <property type="nucleotide sequence ID" value="NZ_ATHI01000029.1"/>
</dbReference>
<dbReference type="Gene3D" id="1.20.1540.10">
    <property type="entry name" value="Rhomboid-like"/>
    <property type="match status" value="1"/>
</dbReference>
<comment type="caution">
    <text evidence="7">The sequence shown here is derived from an EMBL/GenBank/DDBJ whole genome shotgun (WGS) entry which is preliminary data.</text>
</comment>
<reference evidence="7 8" key="1">
    <citation type="journal article" date="2013" name="Genome Announc.">
        <title>Draft genome sequences for three mercury-methylating, sulfate-reducing bacteria.</title>
        <authorList>
            <person name="Brown S.D."/>
            <person name="Hurt R.A.Jr."/>
            <person name="Gilmour C.C."/>
            <person name="Elias D.A."/>
        </authorList>
    </citation>
    <scope>NUCLEOTIDE SEQUENCE [LARGE SCALE GENOMIC DNA]</scope>
    <source>
        <strain evidence="7 8">DSM 16529</strain>
    </source>
</reference>
<proteinExistence type="predicted"/>
<feature type="transmembrane region" description="Helical" evidence="5">
    <location>
        <begin position="163"/>
        <end position="184"/>
    </location>
</feature>
<dbReference type="GO" id="GO:0016020">
    <property type="term" value="C:membrane"/>
    <property type="evidence" value="ECO:0007669"/>
    <property type="project" value="UniProtKB-SubCell"/>
</dbReference>
<evidence type="ECO:0000256" key="5">
    <source>
        <dbReference type="SAM" id="Phobius"/>
    </source>
</evidence>
<protein>
    <submittedName>
        <fullName evidence="7">Peptidase S54, rhomboid domain containing protein</fullName>
    </submittedName>
</protein>
<dbReference type="OrthoDB" id="9813074at2"/>
<evidence type="ECO:0000313" key="7">
    <source>
        <dbReference type="EMBL" id="EPR31443.1"/>
    </source>
</evidence>
<dbReference type="InterPro" id="IPR022764">
    <property type="entry name" value="Peptidase_S54_rhomboid_dom"/>
</dbReference>
<dbReference type="Proteomes" id="UP000014975">
    <property type="component" value="Unassembled WGS sequence"/>
</dbReference>
<evidence type="ECO:0000256" key="4">
    <source>
        <dbReference type="ARBA" id="ARBA00023136"/>
    </source>
</evidence>